<dbReference type="Proteomes" id="UP000012081">
    <property type="component" value="Unassembled WGS sequence"/>
</dbReference>
<sequence>MSGNQAIWLFTGAATLFLVGTDVFIMSPLLPAISAEFGVTPAAAGWLVTVMAVMYACGSPWAGTLFDRLQERRSYVLVAGLVCFALANLGTALADSFLLLLGSRLAAGLSLAAIAPSVYAFVSGLAPANRRAAWLSVVVSGNLTGLWVGTPLGTLLAGWEGWRLPFLCIAAGSLLLALLNGRVWPKMRKNTLMPQTKRRPLCDVLRSVVVTILWSMAMYGVYTFLGTALAQQNEFTSAQLAVSLTAYGVGAMLGSLSGGRIADWIGERPVSTASLLVLVPFLSLVGTLPSSNWLYPLLFLWALVGYAFVPSYQSRLSNEYPGETGRIMSWNITGMYIGMTLGSYLGGPVYQLWGFTALALICGGFALGAGVLSMGFVGKQVRNAPPDHL</sequence>
<evidence type="ECO:0000256" key="6">
    <source>
        <dbReference type="ARBA" id="ARBA00023136"/>
    </source>
</evidence>
<dbReference type="OrthoDB" id="212436at2"/>
<keyword evidence="4 7" id="KW-0812">Transmembrane</keyword>
<evidence type="ECO:0000256" key="2">
    <source>
        <dbReference type="ARBA" id="ARBA00022448"/>
    </source>
</evidence>
<dbReference type="AlphaFoldDB" id="M8E7K4"/>
<keyword evidence="10" id="KW-1185">Reference proteome</keyword>
<dbReference type="InterPro" id="IPR050189">
    <property type="entry name" value="MFS_Efflux_Transporters"/>
</dbReference>
<evidence type="ECO:0000256" key="4">
    <source>
        <dbReference type="ARBA" id="ARBA00022692"/>
    </source>
</evidence>
<protein>
    <submittedName>
        <fullName evidence="9">Major facilitator superfamily protein</fullName>
    </submittedName>
</protein>
<organism evidence="9 10">
    <name type="scientific">Brevibacillus borstelensis AK1</name>
    <dbReference type="NCBI Taxonomy" id="1300222"/>
    <lineage>
        <taxon>Bacteria</taxon>
        <taxon>Bacillati</taxon>
        <taxon>Bacillota</taxon>
        <taxon>Bacilli</taxon>
        <taxon>Bacillales</taxon>
        <taxon>Paenibacillaceae</taxon>
        <taxon>Brevibacillus</taxon>
    </lineage>
</organism>
<evidence type="ECO:0000313" key="9">
    <source>
        <dbReference type="EMBL" id="EMT51440.1"/>
    </source>
</evidence>
<feature type="domain" description="Major facilitator superfamily (MFS) profile" evidence="8">
    <location>
        <begin position="8"/>
        <end position="381"/>
    </location>
</feature>
<dbReference type="InterPro" id="IPR020846">
    <property type="entry name" value="MFS_dom"/>
</dbReference>
<dbReference type="Gene3D" id="1.20.1250.20">
    <property type="entry name" value="MFS general substrate transporter like domains"/>
    <property type="match status" value="1"/>
</dbReference>
<dbReference type="PANTHER" id="PTHR43124">
    <property type="entry name" value="PURINE EFFLUX PUMP PBUE"/>
    <property type="match status" value="1"/>
</dbReference>
<name>M8E7K4_9BACL</name>
<feature type="transmembrane region" description="Helical" evidence="7">
    <location>
        <begin position="132"/>
        <end position="150"/>
    </location>
</feature>
<dbReference type="EMBL" id="APBN01000008">
    <property type="protein sequence ID" value="EMT51440.1"/>
    <property type="molecule type" value="Genomic_DNA"/>
</dbReference>
<dbReference type="InterPro" id="IPR036259">
    <property type="entry name" value="MFS_trans_sf"/>
</dbReference>
<dbReference type="PATRIC" id="fig|1300222.3.peg.3740"/>
<comment type="subcellular location">
    <subcellularLocation>
        <location evidence="1">Cell membrane</location>
        <topology evidence="1">Multi-pass membrane protein</topology>
    </subcellularLocation>
</comment>
<dbReference type="Pfam" id="PF07690">
    <property type="entry name" value="MFS_1"/>
    <property type="match status" value="1"/>
</dbReference>
<feature type="transmembrane region" description="Helical" evidence="7">
    <location>
        <begin position="105"/>
        <end position="125"/>
    </location>
</feature>
<reference evidence="9 10" key="1">
    <citation type="submission" date="2013-03" db="EMBL/GenBank/DDBJ databases">
        <title>Assembly of a new bacterial strain Brevibacillus borstelensis AK1.</title>
        <authorList>
            <person name="Rajan I."/>
            <person name="PoliReddy D."/>
            <person name="Sugumar T."/>
            <person name="Rathinam K."/>
            <person name="Alqarawi S."/>
            <person name="Khalil A.B."/>
            <person name="Sivakumar N."/>
        </authorList>
    </citation>
    <scope>NUCLEOTIDE SEQUENCE [LARGE SCALE GENOMIC DNA]</scope>
    <source>
        <strain evidence="9 10">AK1</strain>
    </source>
</reference>
<evidence type="ECO:0000259" key="8">
    <source>
        <dbReference type="PROSITE" id="PS50850"/>
    </source>
</evidence>
<accession>M8E7K4</accession>
<dbReference type="InterPro" id="IPR011701">
    <property type="entry name" value="MFS"/>
</dbReference>
<dbReference type="PANTHER" id="PTHR43124:SF3">
    <property type="entry name" value="CHLORAMPHENICOL EFFLUX PUMP RV0191"/>
    <property type="match status" value="1"/>
</dbReference>
<feature type="transmembrane region" description="Helical" evidence="7">
    <location>
        <begin position="293"/>
        <end position="309"/>
    </location>
</feature>
<feature type="transmembrane region" description="Helical" evidence="7">
    <location>
        <begin position="42"/>
        <end position="63"/>
    </location>
</feature>
<feature type="transmembrane region" description="Helical" evidence="7">
    <location>
        <begin position="162"/>
        <end position="183"/>
    </location>
</feature>
<evidence type="ECO:0000256" key="7">
    <source>
        <dbReference type="SAM" id="Phobius"/>
    </source>
</evidence>
<keyword evidence="3" id="KW-1003">Cell membrane</keyword>
<dbReference type="GO" id="GO:0005886">
    <property type="term" value="C:plasma membrane"/>
    <property type="evidence" value="ECO:0007669"/>
    <property type="project" value="UniProtKB-SubCell"/>
</dbReference>
<evidence type="ECO:0000256" key="3">
    <source>
        <dbReference type="ARBA" id="ARBA00022475"/>
    </source>
</evidence>
<feature type="transmembrane region" description="Helical" evidence="7">
    <location>
        <begin position="352"/>
        <end position="372"/>
    </location>
</feature>
<keyword evidence="6 7" id="KW-0472">Membrane</keyword>
<feature type="transmembrane region" description="Helical" evidence="7">
    <location>
        <begin position="237"/>
        <end position="258"/>
    </location>
</feature>
<proteinExistence type="predicted"/>
<feature type="transmembrane region" description="Helical" evidence="7">
    <location>
        <begin position="7"/>
        <end position="30"/>
    </location>
</feature>
<feature type="transmembrane region" description="Helical" evidence="7">
    <location>
        <begin position="270"/>
        <end position="287"/>
    </location>
</feature>
<keyword evidence="5 7" id="KW-1133">Transmembrane helix</keyword>
<evidence type="ECO:0000256" key="1">
    <source>
        <dbReference type="ARBA" id="ARBA00004651"/>
    </source>
</evidence>
<dbReference type="PROSITE" id="PS50850">
    <property type="entry name" value="MFS"/>
    <property type="match status" value="1"/>
</dbReference>
<dbReference type="CDD" id="cd17324">
    <property type="entry name" value="MFS_NepI_like"/>
    <property type="match status" value="1"/>
</dbReference>
<dbReference type="GO" id="GO:0022857">
    <property type="term" value="F:transmembrane transporter activity"/>
    <property type="evidence" value="ECO:0007669"/>
    <property type="project" value="InterPro"/>
</dbReference>
<feature type="transmembrane region" description="Helical" evidence="7">
    <location>
        <begin position="204"/>
        <end position="225"/>
    </location>
</feature>
<dbReference type="SUPFAM" id="SSF103473">
    <property type="entry name" value="MFS general substrate transporter"/>
    <property type="match status" value="1"/>
</dbReference>
<dbReference type="RefSeq" id="WP_003389901.1">
    <property type="nucleotide sequence ID" value="NZ_APBN01000008.1"/>
</dbReference>
<feature type="transmembrane region" description="Helical" evidence="7">
    <location>
        <begin position="330"/>
        <end position="346"/>
    </location>
</feature>
<evidence type="ECO:0000256" key="5">
    <source>
        <dbReference type="ARBA" id="ARBA00022989"/>
    </source>
</evidence>
<gene>
    <name evidence="9" type="ORF">I532_17843</name>
</gene>
<evidence type="ECO:0000313" key="10">
    <source>
        <dbReference type="Proteomes" id="UP000012081"/>
    </source>
</evidence>
<dbReference type="STRING" id="1300222.I532_17843"/>
<feature type="transmembrane region" description="Helical" evidence="7">
    <location>
        <begin position="75"/>
        <end position="99"/>
    </location>
</feature>
<keyword evidence="2" id="KW-0813">Transport</keyword>
<comment type="caution">
    <text evidence="9">The sequence shown here is derived from an EMBL/GenBank/DDBJ whole genome shotgun (WGS) entry which is preliminary data.</text>
</comment>